<evidence type="ECO:0000256" key="6">
    <source>
        <dbReference type="ARBA" id="ARBA00023136"/>
    </source>
</evidence>
<accession>A0A5B7B5Z4</accession>
<evidence type="ECO:0000256" key="3">
    <source>
        <dbReference type="ARBA" id="ARBA00022692"/>
    </source>
</evidence>
<dbReference type="InterPro" id="IPR011009">
    <property type="entry name" value="Kinase-like_dom_sf"/>
</dbReference>
<dbReference type="PROSITE" id="PS00107">
    <property type="entry name" value="PROTEIN_KINASE_ATP"/>
    <property type="match status" value="1"/>
</dbReference>
<evidence type="ECO:0000256" key="8">
    <source>
        <dbReference type="SAM" id="Phobius"/>
    </source>
</evidence>
<evidence type="ECO:0000256" key="1">
    <source>
        <dbReference type="ARBA" id="ARBA00004370"/>
    </source>
</evidence>
<keyword evidence="4" id="KW-0677">Repeat</keyword>
<evidence type="ECO:0000259" key="9">
    <source>
        <dbReference type="PROSITE" id="PS50011"/>
    </source>
</evidence>
<dbReference type="GO" id="GO:0005524">
    <property type="term" value="F:ATP binding"/>
    <property type="evidence" value="ECO:0007669"/>
    <property type="project" value="UniProtKB-UniRule"/>
</dbReference>
<sequence>MAGNYFQGTIPNSLRALRGIQELDLSRNNLSGQIPKYLEGFVLQILNLSFNDFEGVVPTEGIFKNASATSIMGNSKLCGGVPELQLSECNFNESKKKTSTLTLKLAISISCGFLGLILVVCFLYLCWFRKTRKDHSSGSPENSLLKVSYQSLLKATDGFSSSNLLGVGSFGSVYKGTLDHDGTIIAVKVFNLLR</sequence>
<evidence type="ECO:0000313" key="10">
    <source>
        <dbReference type="EMBL" id="MPA63608.1"/>
    </source>
</evidence>
<gene>
    <name evidence="10" type="ORF">Din_033049</name>
</gene>
<dbReference type="AlphaFoldDB" id="A0A5B7B5Z4"/>
<dbReference type="SUPFAM" id="SSF52058">
    <property type="entry name" value="L domain-like"/>
    <property type="match status" value="1"/>
</dbReference>
<proteinExistence type="predicted"/>
<dbReference type="InterPro" id="IPR001611">
    <property type="entry name" value="Leu-rich_rpt"/>
</dbReference>
<dbReference type="Gene3D" id="3.30.200.20">
    <property type="entry name" value="Phosphorylase Kinase, domain 1"/>
    <property type="match status" value="1"/>
</dbReference>
<dbReference type="SUPFAM" id="SSF56112">
    <property type="entry name" value="Protein kinase-like (PK-like)"/>
    <property type="match status" value="1"/>
</dbReference>
<organism evidence="10">
    <name type="scientific">Davidia involucrata</name>
    <name type="common">Dove tree</name>
    <dbReference type="NCBI Taxonomy" id="16924"/>
    <lineage>
        <taxon>Eukaryota</taxon>
        <taxon>Viridiplantae</taxon>
        <taxon>Streptophyta</taxon>
        <taxon>Embryophyta</taxon>
        <taxon>Tracheophyta</taxon>
        <taxon>Spermatophyta</taxon>
        <taxon>Magnoliopsida</taxon>
        <taxon>eudicotyledons</taxon>
        <taxon>Gunneridae</taxon>
        <taxon>Pentapetalae</taxon>
        <taxon>asterids</taxon>
        <taxon>Cornales</taxon>
        <taxon>Nyssaceae</taxon>
        <taxon>Davidia</taxon>
    </lineage>
</organism>
<keyword evidence="6 8" id="KW-0472">Membrane</keyword>
<evidence type="ECO:0000256" key="2">
    <source>
        <dbReference type="ARBA" id="ARBA00022614"/>
    </source>
</evidence>
<comment type="subcellular location">
    <subcellularLocation>
        <location evidence="1">Membrane</location>
    </subcellularLocation>
</comment>
<reference evidence="10" key="1">
    <citation type="submission" date="2019-08" db="EMBL/GenBank/DDBJ databases">
        <title>Reference gene set and small RNA set construction with multiple tissues from Davidia involucrata Baill.</title>
        <authorList>
            <person name="Yang H."/>
            <person name="Zhou C."/>
            <person name="Li G."/>
            <person name="Wang J."/>
            <person name="Gao P."/>
            <person name="Wang M."/>
            <person name="Wang R."/>
            <person name="Zhao Y."/>
        </authorList>
    </citation>
    <scope>NUCLEOTIDE SEQUENCE</scope>
    <source>
        <tissue evidence="10">Mixed with DoveR01_LX</tissue>
    </source>
</reference>
<dbReference type="PANTHER" id="PTHR27008">
    <property type="entry name" value="OS04G0122200 PROTEIN"/>
    <property type="match status" value="1"/>
</dbReference>
<dbReference type="InterPro" id="IPR032675">
    <property type="entry name" value="LRR_dom_sf"/>
</dbReference>
<dbReference type="GO" id="GO:0004672">
    <property type="term" value="F:protein kinase activity"/>
    <property type="evidence" value="ECO:0007669"/>
    <property type="project" value="InterPro"/>
</dbReference>
<feature type="domain" description="Protein kinase" evidence="9">
    <location>
        <begin position="159"/>
        <end position="194"/>
    </location>
</feature>
<evidence type="ECO:0000256" key="4">
    <source>
        <dbReference type="ARBA" id="ARBA00022737"/>
    </source>
</evidence>
<feature type="binding site" evidence="7">
    <location>
        <position position="188"/>
    </location>
    <ligand>
        <name>ATP</name>
        <dbReference type="ChEBI" id="CHEBI:30616"/>
    </ligand>
</feature>
<dbReference type="InterPro" id="IPR017441">
    <property type="entry name" value="Protein_kinase_ATP_BS"/>
</dbReference>
<dbReference type="PANTHER" id="PTHR27008:SF596">
    <property type="entry name" value="OS02G0215500 PROTEIN"/>
    <property type="match status" value="1"/>
</dbReference>
<keyword evidence="2" id="KW-0433">Leucine-rich repeat</keyword>
<dbReference type="InterPro" id="IPR000719">
    <property type="entry name" value="Prot_kinase_dom"/>
</dbReference>
<keyword evidence="3 8" id="KW-0812">Transmembrane</keyword>
<dbReference type="Gene3D" id="3.80.10.10">
    <property type="entry name" value="Ribonuclease Inhibitor"/>
    <property type="match status" value="1"/>
</dbReference>
<evidence type="ECO:0000256" key="7">
    <source>
        <dbReference type="PROSITE-ProRule" id="PRU10141"/>
    </source>
</evidence>
<keyword evidence="7" id="KW-0067">ATP-binding</keyword>
<name>A0A5B7B5Z4_DAVIN</name>
<feature type="transmembrane region" description="Helical" evidence="8">
    <location>
        <begin position="105"/>
        <end position="127"/>
    </location>
</feature>
<dbReference type="InterPro" id="IPR051809">
    <property type="entry name" value="Plant_receptor-like_S/T_kinase"/>
</dbReference>
<dbReference type="EMBL" id="GHES01033049">
    <property type="protein sequence ID" value="MPA63608.1"/>
    <property type="molecule type" value="Transcribed_RNA"/>
</dbReference>
<dbReference type="GO" id="GO:0016020">
    <property type="term" value="C:membrane"/>
    <property type="evidence" value="ECO:0007669"/>
    <property type="project" value="UniProtKB-SubCell"/>
</dbReference>
<dbReference type="Pfam" id="PF00560">
    <property type="entry name" value="LRR_1"/>
    <property type="match status" value="2"/>
</dbReference>
<keyword evidence="7" id="KW-0547">Nucleotide-binding</keyword>
<keyword evidence="5 8" id="KW-1133">Transmembrane helix</keyword>
<evidence type="ECO:0000256" key="5">
    <source>
        <dbReference type="ARBA" id="ARBA00022989"/>
    </source>
</evidence>
<protein>
    <recommendedName>
        <fullName evidence="9">Protein kinase domain-containing protein</fullName>
    </recommendedName>
</protein>
<dbReference type="PROSITE" id="PS50011">
    <property type="entry name" value="PROTEIN_KINASE_DOM"/>
    <property type="match status" value="1"/>
</dbReference>